<feature type="transmembrane region" description="Helical" evidence="1">
    <location>
        <begin position="79"/>
        <end position="99"/>
    </location>
</feature>
<feature type="domain" description="DUF6533" evidence="2">
    <location>
        <begin position="17"/>
        <end position="56"/>
    </location>
</feature>
<dbReference type="InterPro" id="IPR045340">
    <property type="entry name" value="DUF6533"/>
</dbReference>
<keyword evidence="1" id="KW-0812">Transmembrane</keyword>
<gene>
    <name evidence="3" type="ORF">EVG20_g5380</name>
</gene>
<evidence type="ECO:0000259" key="2">
    <source>
        <dbReference type="Pfam" id="PF20151"/>
    </source>
</evidence>
<sequence length="533" mass="58689">MATAARTHYLQFDIQWSSIALLYYDYVLTFPTEVEHIWKAGFRLSTVLYVFCRYALPANVLYLLAVANKLGDKYACDVWYKFIGAISVVGRAAVITVFMMRTYAVCGRNRWVLYGLGAIGLMCVVLDCVAACSWAEVPWFLEHPDLVAPALRRLIITANTLLSILVCTFESTATALTIFRSVQALRVRAPGKARKSSFSYLVLEQGVLYFCIVSVFTVAAVILNFHAPGGFFQRLLNAFTLPVSGLLTARFLIHLRAWNNTSLIGTENNLRTVDDRTLGPFQAAERAASTVVDEFGQDPNLADVAQGQLVPDVVLLELEPRERSAFLPSMGLDHDLVGVFVVGKYCHSTKGQHGTFTRSLGDPYQQQKHHVIIVSYLRSRHSHLLPYHPDVFGVSHAIYAFVNSHDTVVLKMHPEAPIMVPSSRAASSAPVQMAAAAKTQTSDSTFTPPSPHLGQKIACHNHRFSSHSENLNRTVGSFHAAKRAVSSIVEEFGQDPVQTAALGLDGHEGELHQLADIIEVSRDADSDDIATVS</sequence>
<evidence type="ECO:0000313" key="3">
    <source>
        <dbReference type="EMBL" id="TFY65708.1"/>
    </source>
</evidence>
<keyword evidence="1" id="KW-0472">Membrane</keyword>
<keyword evidence="1" id="KW-1133">Transmembrane helix</keyword>
<reference evidence="3 4" key="1">
    <citation type="submission" date="2019-02" db="EMBL/GenBank/DDBJ databases">
        <title>Genome sequencing of the rare red list fungi Dentipellis fragilis.</title>
        <authorList>
            <person name="Buettner E."/>
            <person name="Kellner H."/>
        </authorList>
    </citation>
    <scope>NUCLEOTIDE SEQUENCE [LARGE SCALE GENOMIC DNA]</scope>
    <source>
        <strain evidence="3 4">DSM 105465</strain>
    </source>
</reference>
<proteinExistence type="predicted"/>
<feature type="transmembrane region" description="Helical" evidence="1">
    <location>
        <begin position="47"/>
        <end position="67"/>
    </location>
</feature>
<evidence type="ECO:0000256" key="1">
    <source>
        <dbReference type="SAM" id="Phobius"/>
    </source>
</evidence>
<feature type="transmembrane region" description="Helical" evidence="1">
    <location>
        <begin position="200"/>
        <end position="223"/>
    </location>
</feature>
<protein>
    <recommendedName>
        <fullName evidence="2">DUF6533 domain-containing protein</fullName>
    </recommendedName>
</protein>
<dbReference type="EMBL" id="SEOQ01000315">
    <property type="protein sequence ID" value="TFY65708.1"/>
    <property type="molecule type" value="Genomic_DNA"/>
</dbReference>
<comment type="caution">
    <text evidence="3">The sequence shown here is derived from an EMBL/GenBank/DDBJ whole genome shotgun (WGS) entry which is preliminary data.</text>
</comment>
<organism evidence="3 4">
    <name type="scientific">Dentipellis fragilis</name>
    <dbReference type="NCBI Taxonomy" id="205917"/>
    <lineage>
        <taxon>Eukaryota</taxon>
        <taxon>Fungi</taxon>
        <taxon>Dikarya</taxon>
        <taxon>Basidiomycota</taxon>
        <taxon>Agaricomycotina</taxon>
        <taxon>Agaricomycetes</taxon>
        <taxon>Russulales</taxon>
        <taxon>Hericiaceae</taxon>
        <taxon>Dentipellis</taxon>
    </lineage>
</organism>
<feature type="transmembrane region" description="Helical" evidence="1">
    <location>
        <begin position="111"/>
        <end position="134"/>
    </location>
</feature>
<dbReference type="Proteomes" id="UP000298327">
    <property type="component" value="Unassembled WGS sequence"/>
</dbReference>
<dbReference type="Pfam" id="PF20151">
    <property type="entry name" value="DUF6533"/>
    <property type="match status" value="1"/>
</dbReference>
<name>A0A4Y9YVF3_9AGAM</name>
<keyword evidence="4" id="KW-1185">Reference proteome</keyword>
<evidence type="ECO:0000313" key="4">
    <source>
        <dbReference type="Proteomes" id="UP000298327"/>
    </source>
</evidence>
<accession>A0A4Y9YVF3</accession>
<feature type="transmembrane region" description="Helical" evidence="1">
    <location>
        <begin position="154"/>
        <end position="179"/>
    </location>
</feature>
<dbReference type="AlphaFoldDB" id="A0A4Y9YVF3"/>
<dbReference type="OrthoDB" id="3267855at2759"/>